<sequence>MYTPIIELKDVTMKFKMSAGNYLVGLDSINLKIDESKIVAILGPSGAGKSTLLRIITGLLKPTSGEIYYKDVLQTSVNDKMAMVFQNFALFPWKTVSENIALGIKQGSAPDEKDKLITAVIDMIGLEGFEDVYPKEISGGMKQRVGLARALVSKPEILCMDEPFSALDALTAENLREEILDLWSKKVSGLSNIIIVTHNINEAVYMSDEIIILASNPGSVKATYHNTLPFPRDQKSSIFLKTVDIIYNILTANIMPDIPKTETKEKLAPIPHASVSEIIGLLEVLDDNKGRLDLFDLADEIKRDFGTTISIALVAEMLGFVETPSHDVIFTQLGKKFLDADVNERKILFKEQIMKIPLIKVIFDMIVKSENGSITREECEQFLAEKFPNENSEELLETVVNLALYAELIDYDSRDEELSLISGNI</sequence>
<dbReference type="PANTHER" id="PTHR42788">
    <property type="entry name" value="TAURINE IMPORT ATP-BINDING PROTEIN-RELATED"/>
    <property type="match status" value="1"/>
</dbReference>
<dbReference type="GO" id="GO:0005509">
    <property type="term" value="F:calcium ion binding"/>
    <property type="evidence" value="ECO:0007669"/>
    <property type="project" value="InterPro"/>
</dbReference>
<dbReference type="AlphaFoldDB" id="A0A7V3VTJ8"/>
<dbReference type="InterPro" id="IPR003593">
    <property type="entry name" value="AAA+_ATPase"/>
</dbReference>
<dbReference type="SMART" id="SM00382">
    <property type="entry name" value="AAA"/>
    <property type="match status" value="1"/>
</dbReference>
<name>A0A7V3VTJ8_9BACT</name>
<dbReference type="SUPFAM" id="SSF52540">
    <property type="entry name" value="P-loop containing nucleoside triphosphate hydrolases"/>
    <property type="match status" value="1"/>
</dbReference>
<accession>A0A7V3VTJ8</accession>
<dbReference type="InterPro" id="IPR050166">
    <property type="entry name" value="ABC_transporter_ATP-bind"/>
</dbReference>
<protein>
    <submittedName>
        <fullName evidence="6">ATP-binding cassette domain-containing protein</fullName>
    </submittedName>
</protein>
<organism evidence="6">
    <name type="scientific">Mesoaciditoga lauensis</name>
    <dbReference type="NCBI Taxonomy" id="1495039"/>
    <lineage>
        <taxon>Bacteria</taxon>
        <taxon>Thermotogati</taxon>
        <taxon>Thermotogota</taxon>
        <taxon>Thermotogae</taxon>
        <taxon>Mesoaciditogales</taxon>
        <taxon>Mesoaciditogaceae</taxon>
        <taxon>Mesoaciditoga</taxon>
    </lineage>
</organism>
<keyword evidence="1" id="KW-0813">Transport</keyword>
<evidence type="ECO:0000313" key="6">
    <source>
        <dbReference type="EMBL" id="HGE75735.1"/>
    </source>
</evidence>
<evidence type="ECO:0000256" key="3">
    <source>
        <dbReference type="ARBA" id="ARBA00022840"/>
    </source>
</evidence>
<dbReference type="Gene3D" id="3.40.50.300">
    <property type="entry name" value="P-loop containing nucleotide triphosphate hydrolases"/>
    <property type="match status" value="1"/>
</dbReference>
<evidence type="ECO:0000259" key="5">
    <source>
        <dbReference type="PROSITE" id="PS50893"/>
    </source>
</evidence>
<dbReference type="CDD" id="cd03293">
    <property type="entry name" value="ABC_NrtD_SsuB_transporters"/>
    <property type="match status" value="1"/>
</dbReference>
<dbReference type="InterPro" id="IPR027417">
    <property type="entry name" value="P-loop_NTPase"/>
</dbReference>
<keyword evidence="2" id="KW-0547">Nucleotide-binding</keyword>
<gene>
    <name evidence="6" type="ORF">ENX73_06400</name>
</gene>
<dbReference type="InterPro" id="IPR017871">
    <property type="entry name" value="ABC_transporter-like_CS"/>
</dbReference>
<dbReference type="PROSITE" id="PS50893">
    <property type="entry name" value="ABC_TRANSPORTER_2"/>
    <property type="match status" value="1"/>
</dbReference>
<proteinExistence type="predicted"/>
<dbReference type="InterPro" id="IPR018632">
    <property type="entry name" value="AAA-associated_dom_C"/>
</dbReference>
<feature type="domain" description="EF-hand" evidence="4">
    <location>
        <begin position="354"/>
        <end position="389"/>
    </location>
</feature>
<comment type="caution">
    <text evidence="6">The sequence shown here is derived from an EMBL/GenBank/DDBJ whole genome shotgun (WGS) entry which is preliminary data.</text>
</comment>
<dbReference type="GO" id="GO:0005524">
    <property type="term" value="F:ATP binding"/>
    <property type="evidence" value="ECO:0007669"/>
    <property type="project" value="UniProtKB-KW"/>
</dbReference>
<dbReference type="PROSITE" id="PS00211">
    <property type="entry name" value="ABC_TRANSPORTER_1"/>
    <property type="match status" value="1"/>
</dbReference>
<dbReference type="PANTHER" id="PTHR42788:SF13">
    <property type="entry name" value="ALIPHATIC SULFONATES IMPORT ATP-BINDING PROTEIN SSUB"/>
    <property type="match status" value="1"/>
</dbReference>
<dbReference type="GO" id="GO:0016887">
    <property type="term" value="F:ATP hydrolysis activity"/>
    <property type="evidence" value="ECO:0007669"/>
    <property type="project" value="InterPro"/>
</dbReference>
<dbReference type="EMBL" id="DTPE01000251">
    <property type="protein sequence ID" value="HGE75735.1"/>
    <property type="molecule type" value="Genomic_DNA"/>
</dbReference>
<dbReference type="Pfam" id="PF09821">
    <property type="entry name" value="AAA_assoc_C"/>
    <property type="match status" value="1"/>
</dbReference>
<dbReference type="Pfam" id="PF00005">
    <property type="entry name" value="ABC_tran"/>
    <property type="match status" value="1"/>
</dbReference>
<evidence type="ECO:0000256" key="2">
    <source>
        <dbReference type="ARBA" id="ARBA00022741"/>
    </source>
</evidence>
<keyword evidence="3 6" id="KW-0067">ATP-binding</keyword>
<reference evidence="6" key="1">
    <citation type="journal article" date="2020" name="mSystems">
        <title>Genome- and Community-Level Interaction Insights into Carbon Utilization and Element Cycling Functions of Hydrothermarchaeota in Hydrothermal Sediment.</title>
        <authorList>
            <person name="Zhou Z."/>
            <person name="Liu Y."/>
            <person name="Xu W."/>
            <person name="Pan J."/>
            <person name="Luo Z.H."/>
            <person name="Li M."/>
        </authorList>
    </citation>
    <scope>NUCLEOTIDE SEQUENCE [LARGE SCALE GENOMIC DNA]</scope>
    <source>
        <strain evidence="6">SpSt-966</strain>
    </source>
</reference>
<dbReference type="InterPro" id="IPR003439">
    <property type="entry name" value="ABC_transporter-like_ATP-bd"/>
</dbReference>
<dbReference type="InterPro" id="IPR002048">
    <property type="entry name" value="EF_hand_dom"/>
</dbReference>
<dbReference type="PROSITE" id="PS50222">
    <property type="entry name" value="EF_HAND_2"/>
    <property type="match status" value="1"/>
</dbReference>
<evidence type="ECO:0000259" key="4">
    <source>
        <dbReference type="PROSITE" id="PS50222"/>
    </source>
</evidence>
<evidence type="ECO:0000256" key="1">
    <source>
        <dbReference type="ARBA" id="ARBA00022448"/>
    </source>
</evidence>
<feature type="domain" description="ABC transporter" evidence="5">
    <location>
        <begin position="6"/>
        <end position="240"/>
    </location>
</feature>